<protein>
    <submittedName>
        <fullName evidence="1">DUF1801 domain-containing protein</fullName>
    </submittedName>
</protein>
<dbReference type="Proteomes" id="UP001138661">
    <property type="component" value="Unassembled WGS sequence"/>
</dbReference>
<sequence length="134" mass="15223">MKDLPADIQSVVRGWPRPAQSRFEEIRGIVHDAARRARIGDLVETTKWAQPAWLPARPRIGTTLRCDWHAGHPDTLGLFVHCQTSVVETMRTLYPTAFVYEGNRALRLSLTEEFPADAIDHCAFLTLTYHRKSA</sequence>
<dbReference type="EMBL" id="JAHXDN010000002">
    <property type="protein sequence ID" value="MBW4707951.1"/>
    <property type="molecule type" value="Genomic_DNA"/>
</dbReference>
<gene>
    <name evidence="1" type="ORF">KX928_09145</name>
</gene>
<keyword evidence="2" id="KW-1185">Reference proteome</keyword>
<dbReference type="RefSeq" id="WP_219501295.1">
    <property type="nucleotide sequence ID" value="NZ_JAHXDN010000002.1"/>
</dbReference>
<dbReference type="AlphaFoldDB" id="A0A9X1FUS0"/>
<reference evidence="1" key="1">
    <citation type="submission" date="2021-07" db="EMBL/GenBank/DDBJ databases">
        <title>Roseobacter insulae sp. nov., isolated from a tidal flat.</title>
        <authorList>
            <person name="Park S."/>
            <person name="Yoon J.-H."/>
        </authorList>
    </citation>
    <scope>NUCLEOTIDE SEQUENCE</scope>
    <source>
        <strain evidence="1">YSTF-M11</strain>
    </source>
</reference>
<accession>A0A9X1FUS0</accession>
<name>A0A9X1FUS0_9RHOB</name>
<comment type="caution">
    <text evidence="1">The sequence shown here is derived from an EMBL/GenBank/DDBJ whole genome shotgun (WGS) entry which is preliminary data.</text>
</comment>
<evidence type="ECO:0000313" key="2">
    <source>
        <dbReference type="Proteomes" id="UP001138661"/>
    </source>
</evidence>
<proteinExistence type="predicted"/>
<organism evidence="1 2">
    <name type="scientific">Roseobacter insulae</name>
    <dbReference type="NCBI Taxonomy" id="2859783"/>
    <lineage>
        <taxon>Bacteria</taxon>
        <taxon>Pseudomonadati</taxon>
        <taxon>Pseudomonadota</taxon>
        <taxon>Alphaproteobacteria</taxon>
        <taxon>Rhodobacterales</taxon>
        <taxon>Roseobacteraceae</taxon>
        <taxon>Roseobacter</taxon>
    </lineage>
</organism>
<evidence type="ECO:0000313" key="1">
    <source>
        <dbReference type="EMBL" id="MBW4707951.1"/>
    </source>
</evidence>